<keyword evidence="1" id="KW-0472">Membrane</keyword>
<protein>
    <recommendedName>
        <fullName evidence="4">Superinfection immunity protein</fullName>
    </recommendedName>
</protein>
<feature type="transmembrane region" description="Helical" evidence="1">
    <location>
        <begin position="64"/>
        <end position="84"/>
    </location>
</feature>
<keyword evidence="1" id="KW-1133">Transmembrane helix</keyword>
<feature type="transmembrane region" description="Helical" evidence="1">
    <location>
        <begin position="96"/>
        <end position="118"/>
    </location>
</feature>
<reference evidence="2 3" key="1">
    <citation type="submission" date="2016-09" db="EMBL/GenBank/DDBJ databases">
        <title>Chromobacterium muskegensis sp. nov., an insecticidal bacterium isolated from Sphagnum bogs.</title>
        <authorList>
            <person name="Sparks M.E."/>
            <person name="Blackburn M.B."/>
            <person name="Gundersen-Rindal D.E."/>
            <person name="Mitchell A."/>
            <person name="Farrar R."/>
            <person name="Kuhar D."/>
        </authorList>
    </citation>
    <scope>NUCLEOTIDE SEQUENCE [LARGE SCALE GENOMIC DNA]</scope>
    <source>
        <strain evidence="2 3">37-2</strain>
    </source>
</reference>
<dbReference type="Proteomes" id="UP000180088">
    <property type="component" value="Unassembled WGS sequence"/>
</dbReference>
<gene>
    <name evidence="2" type="ORF">BI347_01215</name>
</gene>
<evidence type="ECO:0000313" key="2">
    <source>
        <dbReference type="EMBL" id="OHX12275.1"/>
    </source>
</evidence>
<proteinExistence type="predicted"/>
<sequence length="124" mass="13496">MLLGLQLAVASQSKNSQDIGLPFLAPAAMKPLPLLRNLLFALLLLAIALWCYGNWRQQPQLVDIALYLGDALVMAGAYLLPTVTAALVKSPRLKRIVLLNLLGGWLILPWIVAMGLALKRDDLA</sequence>
<evidence type="ECO:0000256" key="1">
    <source>
        <dbReference type="SAM" id="Phobius"/>
    </source>
</evidence>
<dbReference type="InterPro" id="IPR016410">
    <property type="entry name" value="Phage_imm"/>
</dbReference>
<organism evidence="2 3">
    <name type="scientific">Chromobacterium sphagni</name>
    <dbReference type="NCBI Taxonomy" id="1903179"/>
    <lineage>
        <taxon>Bacteria</taxon>
        <taxon>Pseudomonadati</taxon>
        <taxon>Pseudomonadota</taxon>
        <taxon>Betaproteobacteria</taxon>
        <taxon>Neisseriales</taxon>
        <taxon>Chromobacteriaceae</taxon>
        <taxon>Chromobacterium</taxon>
    </lineage>
</organism>
<dbReference type="STRING" id="1903179.BI347_01215"/>
<dbReference type="AlphaFoldDB" id="A0A1S1WYN4"/>
<comment type="caution">
    <text evidence="2">The sequence shown here is derived from an EMBL/GenBank/DDBJ whole genome shotgun (WGS) entry which is preliminary data.</text>
</comment>
<evidence type="ECO:0008006" key="4">
    <source>
        <dbReference type="Google" id="ProtNLM"/>
    </source>
</evidence>
<dbReference type="Pfam" id="PF14373">
    <property type="entry name" value="Imm_superinfect"/>
    <property type="match status" value="1"/>
</dbReference>
<keyword evidence="1" id="KW-0812">Transmembrane</keyword>
<accession>A0A1S1WYN4</accession>
<name>A0A1S1WYN4_9NEIS</name>
<feature type="transmembrane region" description="Helical" evidence="1">
    <location>
        <begin position="32"/>
        <end position="52"/>
    </location>
</feature>
<dbReference type="EMBL" id="MKCS01000001">
    <property type="protein sequence ID" value="OHX12275.1"/>
    <property type="molecule type" value="Genomic_DNA"/>
</dbReference>
<evidence type="ECO:0000313" key="3">
    <source>
        <dbReference type="Proteomes" id="UP000180088"/>
    </source>
</evidence>